<name>A0ABT9XWD5_9BACI</name>
<gene>
    <name evidence="2" type="ORF">J2S10_002757</name>
</gene>
<comment type="caution">
    <text evidence="2">The sequence shown here is derived from an EMBL/GenBank/DDBJ whole genome shotgun (WGS) entry which is preliminary data.</text>
</comment>
<dbReference type="Pfam" id="PF19610">
    <property type="entry name" value="DUF6115"/>
    <property type="match status" value="1"/>
</dbReference>
<organism evidence="2 3">
    <name type="scientific">Neobacillus ginsengisoli</name>
    <dbReference type="NCBI Taxonomy" id="904295"/>
    <lineage>
        <taxon>Bacteria</taxon>
        <taxon>Bacillati</taxon>
        <taxon>Bacillota</taxon>
        <taxon>Bacilli</taxon>
        <taxon>Bacillales</taxon>
        <taxon>Bacillaceae</taxon>
        <taxon>Neobacillus</taxon>
    </lineage>
</organism>
<feature type="transmembrane region" description="Helical" evidence="1">
    <location>
        <begin position="6"/>
        <end position="26"/>
    </location>
</feature>
<dbReference type="InterPro" id="IPR046118">
    <property type="entry name" value="DUF6115"/>
</dbReference>
<evidence type="ECO:0000313" key="2">
    <source>
        <dbReference type="EMBL" id="MDQ0199575.1"/>
    </source>
</evidence>
<keyword evidence="1" id="KW-1133">Transmembrane helix</keyword>
<keyword evidence="3" id="KW-1185">Reference proteome</keyword>
<evidence type="ECO:0000256" key="1">
    <source>
        <dbReference type="SAM" id="Phobius"/>
    </source>
</evidence>
<evidence type="ECO:0000313" key="3">
    <source>
        <dbReference type="Proteomes" id="UP001224122"/>
    </source>
</evidence>
<dbReference type="Proteomes" id="UP001224122">
    <property type="component" value="Unassembled WGS sequence"/>
</dbReference>
<evidence type="ECO:0008006" key="4">
    <source>
        <dbReference type="Google" id="ProtNLM"/>
    </source>
</evidence>
<protein>
    <recommendedName>
        <fullName evidence="4">DUF2802 domain-containing protein</fullName>
    </recommendedName>
</protein>
<keyword evidence="1" id="KW-0472">Membrane</keyword>
<keyword evidence="1" id="KW-0812">Transmembrane</keyword>
<sequence length="140" mass="16211">MLNYLNATLLGLNLLGVVILVVRGTFERKNSFGQELQLKIIDDQKKLSREMTVLKRTIEDYQTIFLQESERQRAERQVFEASVQTVTNSKREQELFLNDRYKEIFDLQKKGLSAEQIAKKLEKGCGEISFILQLAAKARN</sequence>
<accession>A0ABT9XWD5</accession>
<dbReference type="RefSeq" id="WP_307408624.1">
    <property type="nucleotide sequence ID" value="NZ_JAUSTW010000004.1"/>
</dbReference>
<proteinExistence type="predicted"/>
<reference evidence="2 3" key="1">
    <citation type="submission" date="2023-07" db="EMBL/GenBank/DDBJ databases">
        <title>Genomic Encyclopedia of Type Strains, Phase IV (KMG-IV): sequencing the most valuable type-strain genomes for metagenomic binning, comparative biology and taxonomic classification.</title>
        <authorList>
            <person name="Goeker M."/>
        </authorList>
    </citation>
    <scope>NUCLEOTIDE SEQUENCE [LARGE SCALE GENOMIC DNA]</scope>
    <source>
        <strain evidence="2 3">DSM 27594</strain>
    </source>
</reference>
<dbReference type="EMBL" id="JAUSTW010000004">
    <property type="protein sequence ID" value="MDQ0199575.1"/>
    <property type="molecule type" value="Genomic_DNA"/>
</dbReference>